<dbReference type="Proteomes" id="UP001642360">
    <property type="component" value="Unassembled WGS sequence"/>
</dbReference>
<accession>A0ABC8S7Z9</accession>
<dbReference type="PANTHER" id="PTHR33493:SF30">
    <property type="entry name" value="LATE EMBRYOGENESIS ABUNDANT PROTEIN"/>
    <property type="match status" value="1"/>
</dbReference>
<dbReference type="PANTHER" id="PTHR33493">
    <property type="entry name" value="LATE EMBRYOGENESIS ABUNDANT PROTEIN 6-RELATED"/>
    <property type="match status" value="1"/>
</dbReference>
<name>A0ABC8S7Z9_9AQUA</name>
<organism evidence="3 4">
    <name type="scientific">Ilex paraguariensis</name>
    <name type="common">yerba mate</name>
    <dbReference type="NCBI Taxonomy" id="185542"/>
    <lineage>
        <taxon>Eukaryota</taxon>
        <taxon>Viridiplantae</taxon>
        <taxon>Streptophyta</taxon>
        <taxon>Embryophyta</taxon>
        <taxon>Tracheophyta</taxon>
        <taxon>Spermatophyta</taxon>
        <taxon>Magnoliopsida</taxon>
        <taxon>eudicotyledons</taxon>
        <taxon>Gunneridae</taxon>
        <taxon>Pentapetalae</taxon>
        <taxon>asterids</taxon>
        <taxon>campanulids</taxon>
        <taxon>Aquifoliales</taxon>
        <taxon>Aquifoliaceae</taxon>
        <taxon>Ilex</taxon>
    </lineage>
</organism>
<proteinExistence type="inferred from homology"/>
<evidence type="ECO:0000313" key="4">
    <source>
        <dbReference type="Proteomes" id="UP001642360"/>
    </source>
</evidence>
<dbReference type="Pfam" id="PF03760">
    <property type="entry name" value="LEA_1"/>
    <property type="match status" value="1"/>
</dbReference>
<reference evidence="3 4" key="1">
    <citation type="submission" date="2024-02" db="EMBL/GenBank/DDBJ databases">
        <authorList>
            <person name="Vignale AGUSTIN F."/>
            <person name="Sosa J E."/>
            <person name="Modenutti C."/>
        </authorList>
    </citation>
    <scope>NUCLEOTIDE SEQUENCE [LARGE SCALE GENOMIC DNA]</scope>
</reference>
<protein>
    <submittedName>
        <fullName evidence="3">Uncharacterized protein</fullName>
    </submittedName>
</protein>
<evidence type="ECO:0000256" key="2">
    <source>
        <dbReference type="SAM" id="MobiDB-lite"/>
    </source>
</evidence>
<keyword evidence="4" id="KW-1185">Reference proteome</keyword>
<dbReference type="EMBL" id="CAUOFW020002051">
    <property type="protein sequence ID" value="CAK9150552.1"/>
    <property type="molecule type" value="Genomic_DNA"/>
</dbReference>
<feature type="compositionally biased region" description="Basic and acidic residues" evidence="2">
    <location>
        <begin position="1"/>
        <end position="25"/>
    </location>
</feature>
<dbReference type="AlphaFoldDB" id="A0ABC8S7Z9"/>
<evidence type="ECO:0000256" key="1">
    <source>
        <dbReference type="ARBA" id="ARBA00010975"/>
    </source>
</evidence>
<dbReference type="InterPro" id="IPR005513">
    <property type="entry name" value="LEA_1"/>
</dbReference>
<comment type="similarity">
    <text evidence="1">Belongs to the LEA type 1 family.</text>
</comment>
<sequence length="104" mass="11816">MSFVDEKESKISHDATRKDAVESVKKSPANMVARAKTRMDWTKTIVQEKAKRMTTHDTVQKQVATQVKEEMKNQGGMNKHVAWEHNSTATARHYIFSKEAAGQI</sequence>
<feature type="region of interest" description="Disordered" evidence="2">
    <location>
        <begin position="1"/>
        <end position="26"/>
    </location>
</feature>
<gene>
    <name evidence="3" type="ORF">ILEXP_LOCUS18707</name>
</gene>
<evidence type="ECO:0000313" key="3">
    <source>
        <dbReference type="EMBL" id="CAK9150552.1"/>
    </source>
</evidence>
<comment type="caution">
    <text evidence="3">The sequence shown here is derived from an EMBL/GenBank/DDBJ whole genome shotgun (WGS) entry which is preliminary data.</text>
</comment>